<dbReference type="PANTHER" id="PTHR30146">
    <property type="entry name" value="LACI-RELATED TRANSCRIPTIONAL REPRESSOR"/>
    <property type="match status" value="1"/>
</dbReference>
<feature type="domain" description="HTH lacI-type" evidence="5">
    <location>
        <begin position="5"/>
        <end position="59"/>
    </location>
</feature>
<organism evidence="6 7">
    <name type="scientific">Paenibacillus plantiphilus</name>
    <dbReference type="NCBI Taxonomy" id="2905650"/>
    <lineage>
        <taxon>Bacteria</taxon>
        <taxon>Bacillati</taxon>
        <taxon>Bacillota</taxon>
        <taxon>Bacilli</taxon>
        <taxon>Bacillales</taxon>
        <taxon>Paenibacillaceae</taxon>
        <taxon>Paenibacillus</taxon>
    </lineage>
</organism>
<keyword evidence="2" id="KW-0805">Transcription regulation</keyword>
<evidence type="ECO:0000256" key="3">
    <source>
        <dbReference type="ARBA" id="ARBA00023125"/>
    </source>
</evidence>
<accession>A0ABM9C493</accession>
<dbReference type="RefSeq" id="WP_236340354.1">
    <property type="nucleotide sequence ID" value="NZ_CAKMMF010000008.1"/>
</dbReference>
<evidence type="ECO:0000313" key="7">
    <source>
        <dbReference type="Proteomes" id="UP000838686"/>
    </source>
</evidence>
<dbReference type="CDD" id="cd01392">
    <property type="entry name" value="HTH_LacI"/>
    <property type="match status" value="1"/>
</dbReference>
<dbReference type="InterPro" id="IPR000843">
    <property type="entry name" value="HTH_LacI"/>
</dbReference>
<gene>
    <name evidence="6" type="primary">cytR</name>
    <name evidence="6" type="ORF">PAECIP111893_01883</name>
</gene>
<dbReference type="SUPFAM" id="SSF53822">
    <property type="entry name" value="Periplasmic binding protein-like I"/>
    <property type="match status" value="1"/>
</dbReference>
<dbReference type="Pfam" id="PF13377">
    <property type="entry name" value="Peripla_BP_3"/>
    <property type="match status" value="1"/>
</dbReference>
<dbReference type="InterPro" id="IPR028082">
    <property type="entry name" value="Peripla_BP_I"/>
</dbReference>
<keyword evidence="4" id="KW-0804">Transcription</keyword>
<keyword evidence="3" id="KW-0238">DNA-binding</keyword>
<evidence type="ECO:0000256" key="1">
    <source>
        <dbReference type="ARBA" id="ARBA00022491"/>
    </source>
</evidence>
<dbReference type="CDD" id="cd19974">
    <property type="entry name" value="PBP1_LacI-like"/>
    <property type="match status" value="1"/>
</dbReference>
<dbReference type="Gene3D" id="3.40.50.2300">
    <property type="match status" value="2"/>
</dbReference>
<dbReference type="Proteomes" id="UP000838686">
    <property type="component" value="Unassembled WGS sequence"/>
</dbReference>
<sequence length="338" mass="38646">MRSNITMKDIADKVGVSSVTVSKALNDKEGVSDSLKLKIKKIAGEMGYRYNSAAKSIKEGLSYNIGVMIPQRFTGMNDSFYLRVYQQISLHLEHYGYFGILNVLSNEDEEQLSFPRVYNENKVDGIIILGQVSKEYINIVQTMNLPKLFLDFYDEHAEIDSIIQDNFYGAYELTNYLIAMGHREIAYVGNIYSTSSIQDRFLGYYKSLLEHGLAFQERLLLNDRDERGRYIEIKLPEKMPTAFVCNCDQVAYNVYERLTELGYQIPSDCSVVGFDNDIYATLVSPHLTTVEVDIDQMARTAVKFIMEKIANPSRRNGRVLVQGKIIYRDSVQRLEASN</sequence>
<dbReference type="PANTHER" id="PTHR30146:SF148">
    <property type="entry name" value="HTH-TYPE TRANSCRIPTIONAL REPRESSOR PURR-RELATED"/>
    <property type="match status" value="1"/>
</dbReference>
<keyword evidence="1" id="KW-0678">Repressor</keyword>
<dbReference type="SMART" id="SM00354">
    <property type="entry name" value="HTH_LACI"/>
    <property type="match status" value="1"/>
</dbReference>
<comment type="caution">
    <text evidence="6">The sequence shown here is derived from an EMBL/GenBank/DDBJ whole genome shotgun (WGS) entry which is preliminary data.</text>
</comment>
<dbReference type="Pfam" id="PF00356">
    <property type="entry name" value="LacI"/>
    <property type="match status" value="1"/>
</dbReference>
<dbReference type="SUPFAM" id="SSF47413">
    <property type="entry name" value="lambda repressor-like DNA-binding domains"/>
    <property type="match status" value="1"/>
</dbReference>
<reference evidence="6" key="1">
    <citation type="submission" date="2022-01" db="EMBL/GenBank/DDBJ databases">
        <authorList>
            <person name="Criscuolo A."/>
        </authorList>
    </citation>
    <scope>NUCLEOTIDE SEQUENCE</scope>
    <source>
        <strain evidence="6">CIP111893</strain>
    </source>
</reference>
<dbReference type="PROSITE" id="PS00356">
    <property type="entry name" value="HTH_LACI_1"/>
    <property type="match status" value="1"/>
</dbReference>
<proteinExistence type="predicted"/>
<dbReference type="PROSITE" id="PS50932">
    <property type="entry name" value="HTH_LACI_2"/>
    <property type="match status" value="1"/>
</dbReference>
<evidence type="ECO:0000259" key="5">
    <source>
        <dbReference type="PROSITE" id="PS50932"/>
    </source>
</evidence>
<evidence type="ECO:0000256" key="2">
    <source>
        <dbReference type="ARBA" id="ARBA00023015"/>
    </source>
</evidence>
<protein>
    <submittedName>
        <fullName evidence="6">HTH-type transcriptional repressor CytR</fullName>
    </submittedName>
</protein>
<dbReference type="InterPro" id="IPR010982">
    <property type="entry name" value="Lambda_DNA-bd_dom_sf"/>
</dbReference>
<evidence type="ECO:0000313" key="6">
    <source>
        <dbReference type="EMBL" id="CAH1202686.1"/>
    </source>
</evidence>
<dbReference type="Gene3D" id="1.10.260.40">
    <property type="entry name" value="lambda repressor-like DNA-binding domains"/>
    <property type="match status" value="1"/>
</dbReference>
<evidence type="ECO:0000256" key="4">
    <source>
        <dbReference type="ARBA" id="ARBA00023163"/>
    </source>
</evidence>
<name>A0ABM9C493_9BACL</name>
<dbReference type="InterPro" id="IPR046335">
    <property type="entry name" value="LacI/GalR-like_sensor"/>
</dbReference>
<dbReference type="EMBL" id="CAKMMF010000008">
    <property type="protein sequence ID" value="CAH1202686.1"/>
    <property type="molecule type" value="Genomic_DNA"/>
</dbReference>
<keyword evidence="7" id="KW-1185">Reference proteome</keyword>